<dbReference type="Gene3D" id="1.10.10.10">
    <property type="entry name" value="Winged helix-like DNA-binding domain superfamily/Winged helix DNA-binding domain"/>
    <property type="match status" value="1"/>
</dbReference>
<dbReference type="PRINTS" id="PR01467">
    <property type="entry name" value="ARGREPRESSOR"/>
</dbReference>
<dbReference type="GO" id="GO:0003677">
    <property type="term" value="F:DNA binding"/>
    <property type="evidence" value="ECO:0007669"/>
    <property type="project" value="UniProtKB-KW"/>
</dbReference>
<dbReference type="InterPro" id="IPR036390">
    <property type="entry name" value="WH_DNA-bd_sf"/>
</dbReference>
<comment type="pathway">
    <text evidence="7">Amino-acid biosynthesis; L-arginine biosynthesis [regulation].</text>
</comment>
<keyword evidence="6 7" id="KW-0804">Transcription</keyword>
<dbReference type="HAMAP" id="MF_00173">
    <property type="entry name" value="Arg_repressor"/>
    <property type="match status" value="1"/>
</dbReference>
<keyword evidence="3 7" id="KW-0963">Cytoplasm</keyword>
<organism evidence="10 11">
    <name type="scientific">Faecalibacterium prausnitzii</name>
    <dbReference type="NCBI Taxonomy" id="853"/>
    <lineage>
        <taxon>Bacteria</taxon>
        <taxon>Bacillati</taxon>
        <taxon>Bacillota</taxon>
        <taxon>Clostridia</taxon>
        <taxon>Eubacteriales</taxon>
        <taxon>Oscillospiraceae</taxon>
        <taxon>Faecalibacterium</taxon>
    </lineage>
</organism>
<dbReference type="InterPro" id="IPR020899">
    <property type="entry name" value="Arg_repress_C"/>
</dbReference>
<keyword evidence="7" id="KW-0028">Amino-acid biosynthesis</keyword>
<keyword evidence="4 7" id="KW-0805">Transcription regulation</keyword>
<accession>A0A291T793</accession>
<dbReference type="AlphaFoldDB" id="A0A291T793"/>
<evidence type="ECO:0000256" key="6">
    <source>
        <dbReference type="ARBA" id="ARBA00023163"/>
    </source>
</evidence>
<evidence type="ECO:0000313" key="10">
    <source>
        <dbReference type="EMBL" id="ATL89027.1"/>
    </source>
</evidence>
<comment type="subcellular location">
    <subcellularLocation>
        <location evidence="1 7">Cytoplasm</location>
    </subcellularLocation>
</comment>
<keyword evidence="5 7" id="KW-0238">DNA-binding</keyword>
<dbReference type="Pfam" id="PF01316">
    <property type="entry name" value="Arg_repressor"/>
    <property type="match status" value="1"/>
</dbReference>
<dbReference type="UniPathway" id="UPA00068"/>
<comment type="function">
    <text evidence="7">Regulates arginine biosynthesis genes.</text>
</comment>
<gene>
    <name evidence="7" type="primary">argR</name>
    <name evidence="10" type="ORF">CRH10_01195</name>
</gene>
<dbReference type="SUPFAM" id="SSF55252">
    <property type="entry name" value="C-terminal domain of arginine repressor"/>
    <property type="match status" value="1"/>
</dbReference>
<feature type="domain" description="Arginine repressor DNA-binding" evidence="8">
    <location>
        <begin position="11"/>
        <end position="70"/>
    </location>
</feature>
<dbReference type="Pfam" id="PF02863">
    <property type="entry name" value="Arg_repressor_C"/>
    <property type="match status" value="1"/>
</dbReference>
<dbReference type="InterPro" id="IPR036251">
    <property type="entry name" value="Arg_repress_C_sf"/>
</dbReference>
<evidence type="ECO:0000259" key="8">
    <source>
        <dbReference type="Pfam" id="PF01316"/>
    </source>
</evidence>
<proteinExistence type="inferred from homology"/>
<evidence type="ECO:0000256" key="2">
    <source>
        <dbReference type="ARBA" id="ARBA00008316"/>
    </source>
</evidence>
<reference evidence="10 11" key="1">
    <citation type="submission" date="2017-10" db="EMBL/GenBank/DDBJ databases">
        <title>Complete Genome Sequence of Faecalibacterium prausnitzii isolated from the gut of healthy adult Indian.</title>
        <authorList>
            <person name="Bag S."/>
            <person name="Ghosh T.S."/>
            <person name="Das B."/>
        </authorList>
    </citation>
    <scope>NUCLEOTIDE SEQUENCE [LARGE SCALE GENOMIC DNA]</scope>
    <source>
        <strain evidence="10 11">Indica</strain>
    </source>
</reference>
<comment type="similarity">
    <text evidence="2 7">Belongs to the ArgR family.</text>
</comment>
<dbReference type="PANTHER" id="PTHR34471:SF1">
    <property type="entry name" value="ARGININE REPRESSOR"/>
    <property type="match status" value="1"/>
</dbReference>
<protein>
    <recommendedName>
        <fullName evidence="7">Arginine repressor</fullName>
    </recommendedName>
</protein>
<dbReference type="SUPFAM" id="SSF46785">
    <property type="entry name" value="Winged helix' DNA-binding domain"/>
    <property type="match status" value="1"/>
</dbReference>
<evidence type="ECO:0000256" key="5">
    <source>
        <dbReference type="ARBA" id="ARBA00023125"/>
    </source>
</evidence>
<evidence type="ECO:0000256" key="4">
    <source>
        <dbReference type="ARBA" id="ARBA00023015"/>
    </source>
</evidence>
<dbReference type="RefSeq" id="WP_098922368.1">
    <property type="nucleotide sequence ID" value="NZ_CP023819.1"/>
</dbReference>
<dbReference type="EMBL" id="CP023819">
    <property type="protein sequence ID" value="ATL89027.1"/>
    <property type="molecule type" value="Genomic_DNA"/>
</dbReference>
<feature type="domain" description="Arginine repressor C-terminal" evidence="9">
    <location>
        <begin position="90"/>
        <end position="155"/>
    </location>
</feature>
<keyword evidence="7" id="KW-0678">Repressor</keyword>
<dbReference type="PANTHER" id="PTHR34471">
    <property type="entry name" value="ARGININE REPRESSOR"/>
    <property type="match status" value="1"/>
</dbReference>
<dbReference type="Proteomes" id="UP000223709">
    <property type="component" value="Chromosome"/>
</dbReference>
<dbReference type="GO" id="GO:0005737">
    <property type="term" value="C:cytoplasm"/>
    <property type="evidence" value="ECO:0007669"/>
    <property type="project" value="UniProtKB-SubCell"/>
</dbReference>
<evidence type="ECO:0000256" key="1">
    <source>
        <dbReference type="ARBA" id="ARBA00004496"/>
    </source>
</evidence>
<evidence type="ECO:0000259" key="9">
    <source>
        <dbReference type="Pfam" id="PF02863"/>
    </source>
</evidence>
<dbReference type="GO" id="GO:0006526">
    <property type="term" value="P:L-arginine biosynthetic process"/>
    <property type="evidence" value="ECO:0007669"/>
    <property type="project" value="UniProtKB-UniPathway"/>
</dbReference>
<evidence type="ECO:0000313" key="11">
    <source>
        <dbReference type="Proteomes" id="UP000223709"/>
    </source>
</evidence>
<sequence>MGRTSRGDNKSKQKRQQAILRLIQENPISRQETLLEYLSKEGFDATQATISRDIREMNLVKAATTTGYRYVSSHSEALNPKMQARFETIFHESVLGVDFAGHVVLVKCYSGMANAACEVFDALKWKNVVGTLSGDDTFLIVARSERDAKTICTELGHYIGQK</sequence>
<evidence type="ECO:0000256" key="3">
    <source>
        <dbReference type="ARBA" id="ARBA00022490"/>
    </source>
</evidence>
<dbReference type="InterPro" id="IPR036388">
    <property type="entry name" value="WH-like_DNA-bd_sf"/>
</dbReference>
<evidence type="ECO:0000256" key="7">
    <source>
        <dbReference type="HAMAP-Rule" id="MF_00173"/>
    </source>
</evidence>
<keyword evidence="7" id="KW-0055">Arginine biosynthesis</keyword>
<dbReference type="InterPro" id="IPR020900">
    <property type="entry name" value="Arg_repress_DNA-bd"/>
</dbReference>
<dbReference type="InterPro" id="IPR001669">
    <property type="entry name" value="Arg_repress"/>
</dbReference>
<dbReference type="GO" id="GO:0051259">
    <property type="term" value="P:protein complex oligomerization"/>
    <property type="evidence" value="ECO:0007669"/>
    <property type="project" value="InterPro"/>
</dbReference>
<dbReference type="GO" id="GO:1900079">
    <property type="term" value="P:regulation of arginine biosynthetic process"/>
    <property type="evidence" value="ECO:0007669"/>
    <property type="project" value="UniProtKB-UniRule"/>
</dbReference>
<dbReference type="GO" id="GO:0003700">
    <property type="term" value="F:DNA-binding transcription factor activity"/>
    <property type="evidence" value="ECO:0007669"/>
    <property type="project" value="UniProtKB-UniRule"/>
</dbReference>
<dbReference type="GO" id="GO:0034618">
    <property type="term" value="F:arginine binding"/>
    <property type="evidence" value="ECO:0007669"/>
    <property type="project" value="InterPro"/>
</dbReference>
<dbReference type="Gene3D" id="3.30.1360.40">
    <property type="match status" value="1"/>
</dbReference>
<name>A0A291T793_9FIRM</name>